<accession>A0A2G5VCZ4</accession>
<keyword evidence="5" id="KW-1185">Reference proteome</keyword>
<comment type="caution">
    <text evidence="4">The sequence shown here is derived from an EMBL/GenBank/DDBJ whole genome shotgun (WGS) entry which is preliminary data.</text>
</comment>
<dbReference type="AlphaFoldDB" id="A0A2G5VCZ4"/>
<feature type="compositionally biased region" description="Polar residues" evidence="2">
    <location>
        <begin position="123"/>
        <end position="150"/>
    </location>
</feature>
<sequence>MDLDKYFSELGIFKKEKKIIQRPTICPYCSQMLSSFHSMKIHSIRHWAETSTNFECPEFFCSHKYGSYGHLVDHMRTNHFGIPSMYCKECGHKSVCYTGLLVHYHADHVMNCQRNVVSMDASSMNAPESQNNGYKASIQGNPFSESSAQEDSNRGGGI</sequence>
<dbReference type="PROSITE" id="PS00028">
    <property type="entry name" value="ZINC_FINGER_C2H2_1"/>
    <property type="match status" value="1"/>
</dbReference>
<reference evidence="5" key="1">
    <citation type="submission" date="2017-10" db="EMBL/GenBank/DDBJ databases">
        <title>Rapid genome shrinkage in a self-fertile nematode reveals novel sperm competition proteins.</title>
        <authorList>
            <person name="Yin D."/>
            <person name="Schwarz E.M."/>
            <person name="Thomas C.G."/>
            <person name="Felde R.L."/>
            <person name="Korf I.F."/>
            <person name="Cutter A.D."/>
            <person name="Schartner C.M."/>
            <person name="Ralston E.J."/>
            <person name="Meyer B.J."/>
            <person name="Haag E.S."/>
        </authorList>
    </citation>
    <scope>NUCLEOTIDE SEQUENCE [LARGE SCALE GENOMIC DNA]</scope>
    <source>
        <strain evidence="5">JU1422</strain>
    </source>
</reference>
<feature type="domain" description="C2H2-type" evidence="3">
    <location>
        <begin position="54"/>
        <end position="84"/>
    </location>
</feature>
<dbReference type="EMBL" id="PDUG01000002">
    <property type="protein sequence ID" value="PIC49436.1"/>
    <property type="molecule type" value="Genomic_DNA"/>
</dbReference>
<keyword evidence="1" id="KW-0862">Zinc</keyword>
<proteinExistence type="predicted"/>
<dbReference type="InterPro" id="IPR013087">
    <property type="entry name" value="Znf_C2H2_type"/>
</dbReference>
<name>A0A2G5VCZ4_9PELO</name>
<gene>
    <name evidence="4" type="primary">Cnig_chr_II.g8047</name>
    <name evidence="4" type="ORF">B9Z55_008047</name>
</gene>
<keyword evidence="1" id="KW-0479">Metal-binding</keyword>
<dbReference type="PROSITE" id="PS50157">
    <property type="entry name" value="ZINC_FINGER_C2H2_2"/>
    <property type="match status" value="1"/>
</dbReference>
<keyword evidence="1" id="KW-0863">Zinc-finger</keyword>
<feature type="region of interest" description="Disordered" evidence="2">
    <location>
        <begin position="123"/>
        <end position="158"/>
    </location>
</feature>
<evidence type="ECO:0000313" key="4">
    <source>
        <dbReference type="EMBL" id="PIC49436.1"/>
    </source>
</evidence>
<evidence type="ECO:0000313" key="5">
    <source>
        <dbReference type="Proteomes" id="UP000230233"/>
    </source>
</evidence>
<protein>
    <recommendedName>
        <fullName evidence="3">C2H2-type domain-containing protein</fullName>
    </recommendedName>
</protein>
<organism evidence="4 5">
    <name type="scientific">Caenorhabditis nigoni</name>
    <dbReference type="NCBI Taxonomy" id="1611254"/>
    <lineage>
        <taxon>Eukaryota</taxon>
        <taxon>Metazoa</taxon>
        <taxon>Ecdysozoa</taxon>
        <taxon>Nematoda</taxon>
        <taxon>Chromadorea</taxon>
        <taxon>Rhabditida</taxon>
        <taxon>Rhabditina</taxon>
        <taxon>Rhabditomorpha</taxon>
        <taxon>Rhabditoidea</taxon>
        <taxon>Rhabditidae</taxon>
        <taxon>Peloderinae</taxon>
        <taxon>Caenorhabditis</taxon>
    </lineage>
</organism>
<dbReference type="Proteomes" id="UP000230233">
    <property type="component" value="Chromosome II"/>
</dbReference>
<evidence type="ECO:0000259" key="3">
    <source>
        <dbReference type="PROSITE" id="PS50157"/>
    </source>
</evidence>
<evidence type="ECO:0000256" key="1">
    <source>
        <dbReference type="PROSITE-ProRule" id="PRU00042"/>
    </source>
</evidence>
<dbReference type="GO" id="GO:0008270">
    <property type="term" value="F:zinc ion binding"/>
    <property type="evidence" value="ECO:0007669"/>
    <property type="project" value="UniProtKB-KW"/>
</dbReference>
<dbReference type="SMART" id="SM00355">
    <property type="entry name" value="ZnF_C2H2"/>
    <property type="match status" value="3"/>
</dbReference>
<evidence type="ECO:0000256" key="2">
    <source>
        <dbReference type="SAM" id="MobiDB-lite"/>
    </source>
</evidence>
<dbReference type="Gene3D" id="3.30.160.60">
    <property type="entry name" value="Classic Zinc Finger"/>
    <property type="match status" value="1"/>
</dbReference>